<comment type="caution">
    <text evidence="2">The sequence shown here is derived from an EMBL/GenBank/DDBJ whole genome shotgun (WGS) entry which is preliminary data.</text>
</comment>
<feature type="region of interest" description="Disordered" evidence="1">
    <location>
        <begin position="48"/>
        <end position="72"/>
    </location>
</feature>
<protein>
    <submittedName>
        <fullName evidence="2">Uncharacterized protein</fullName>
    </submittedName>
</protein>
<gene>
    <name evidence="2" type="ORF">RYX45_22680</name>
</gene>
<dbReference type="RefSeq" id="WP_323468061.1">
    <property type="nucleotide sequence ID" value="NZ_JAWJAY010000747.1"/>
</dbReference>
<dbReference type="EMBL" id="JAWJAY010000747">
    <property type="protein sequence ID" value="MDV2887977.1"/>
    <property type="molecule type" value="Genomic_DNA"/>
</dbReference>
<organism evidence="2 3">
    <name type="scientific">Alkalihalophilus pseudofirmus</name>
    <name type="common">Bacillus pseudofirmus</name>
    <dbReference type="NCBI Taxonomy" id="79885"/>
    <lineage>
        <taxon>Bacteria</taxon>
        <taxon>Bacillati</taxon>
        <taxon>Bacillota</taxon>
        <taxon>Bacilli</taxon>
        <taxon>Bacillales</taxon>
        <taxon>Bacillaceae</taxon>
        <taxon>Alkalihalophilus</taxon>
    </lineage>
</organism>
<name>A0AAJ2NTD4_ALKPS</name>
<feature type="non-terminal residue" evidence="2">
    <location>
        <position position="1"/>
    </location>
</feature>
<dbReference type="Proteomes" id="UP001285636">
    <property type="component" value="Unassembled WGS sequence"/>
</dbReference>
<evidence type="ECO:0000313" key="2">
    <source>
        <dbReference type="EMBL" id="MDV2887977.1"/>
    </source>
</evidence>
<sequence length="72" mass="8137">DVLLYMCTSFEKEKVRPYFRTIVAPPPRLSGTSCHSPGVGCDTIKKMVNPKKNATRPKNSSEKPFYASYRDP</sequence>
<reference evidence="2" key="1">
    <citation type="submission" date="2023-10" db="EMBL/GenBank/DDBJ databases">
        <title>Screening of Alkalihalophilus pseudofirmusBZ-TG-HK211 and Its Alleviation of Salt Stress on Rapeseed Growth.</title>
        <authorList>
            <person name="Zhao B."/>
            <person name="Guo T."/>
        </authorList>
    </citation>
    <scope>NUCLEOTIDE SEQUENCE</scope>
    <source>
        <strain evidence="2">BZ-TG-HK211</strain>
    </source>
</reference>
<dbReference type="AlphaFoldDB" id="A0AAJ2NTD4"/>
<accession>A0AAJ2NTD4</accession>
<evidence type="ECO:0000256" key="1">
    <source>
        <dbReference type="SAM" id="MobiDB-lite"/>
    </source>
</evidence>
<evidence type="ECO:0000313" key="3">
    <source>
        <dbReference type="Proteomes" id="UP001285636"/>
    </source>
</evidence>
<proteinExistence type="predicted"/>